<dbReference type="Pfam" id="PF12869">
    <property type="entry name" value="tRNA_anti-like"/>
    <property type="match status" value="1"/>
</dbReference>
<organism evidence="2 3">
    <name type="scientific">Buttiauxella selenatireducens</name>
    <dbReference type="NCBI Taxonomy" id="3073902"/>
    <lineage>
        <taxon>Bacteria</taxon>
        <taxon>Pseudomonadati</taxon>
        <taxon>Pseudomonadota</taxon>
        <taxon>Gammaproteobacteria</taxon>
        <taxon>Enterobacterales</taxon>
        <taxon>Enterobacteriaceae</taxon>
        <taxon>Buttiauxella</taxon>
    </lineage>
</organism>
<evidence type="ECO:0000313" key="2">
    <source>
        <dbReference type="EMBL" id="WMY72376.1"/>
    </source>
</evidence>
<dbReference type="InterPro" id="IPR024422">
    <property type="entry name" value="Protein_unknown_function_OB"/>
</dbReference>
<keyword evidence="3" id="KW-1185">Reference proteome</keyword>
<sequence>MALISCKECQKEVSRSAKACPHCGASKPAATKEKTVKGFLGLVTLILGGLIWFGSVNAQENVQQNDNVNEPTASKEIVSYTAVQLSKAYEENEVATDEALKGKRVNVTGQVESIDKDYSGTIFIHISTLNESMPARMDIAERQKAVATSLRNGDKISITCEKMSRLVGEPYGSDCVINPPADTQPVTATAPTQPAENKTFSCDETDPGCLVAKVILSAWPECLRGIEKEAGENFKWGNGGNVSGYDQITNIGTVDGNNISVTDENGVTSQLNYTCKIDISTKRVLSVNINK</sequence>
<evidence type="ECO:0008006" key="4">
    <source>
        <dbReference type="Google" id="ProtNLM"/>
    </source>
</evidence>
<accession>A0ABY9S4E5</accession>
<keyword evidence="1" id="KW-0812">Transmembrane</keyword>
<reference evidence="2 3" key="1">
    <citation type="submission" date="2023-09" db="EMBL/GenBank/DDBJ databases">
        <title>Buttiauxella selenatireducens sp. nov., isolated from the rhizosphere of Cardamine hupingshanesis.</title>
        <authorList>
            <person name="Zhang S."/>
            <person name="Xu Z."/>
            <person name="Wang H."/>
            <person name="Guo Y."/>
        </authorList>
    </citation>
    <scope>NUCLEOTIDE SEQUENCE [LARGE SCALE GENOMIC DNA]</scope>
    <source>
        <strain evidence="2 3">R73</strain>
    </source>
</reference>
<dbReference type="Proteomes" id="UP001246690">
    <property type="component" value="Chromosome"/>
</dbReference>
<feature type="transmembrane region" description="Helical" evidence="1">
    <location>
        <begin position="36"/>
        <end position="55"/>
    </location>
</feature>
<dbReference type="RefSeq" id="WP_309874272.1">
    <property type="nucleotide sequence ID" value="NZ_CP133838.1"/>
</dbReference>
<gene>
    <name evidence="2" type="ORF">RHD99_12820</name>
</gene>
<name>A0ABY9S4E5_9ENTR</name>
<evidence type="ECO:0000313" key="3">
    <source>
        <dbReference type="Proteomes" id="UP001246690"/>
    </source>
</evidence>
<keyword evidence="1" id="KW-1133">Transmembrane helix</keyword>
<keyword evidence="1" id="KW-0472">Membrane</keyword>
<proteinExistence type="predicted"/>
<protein>
    <recommendedName>
        <fullName evidence="4">tRNA_anti-like</fullName>
    </recommendedName>
</protein>
<dbReference type="EMBL" id="CP133838">
    <property type="protein sequence ID" value="WMY72376.1"/>
    <property type="molecule type" value="Genomic_DNA"/>
</dbReference>
<evidence type="ECO:0000256" key="1">
    <source>
        <dbReference type="SAM" id="Phobius"/>
    </source>
</evidence>